<protein>
    <submittedName>
        <fullName evidence="1">Uncharacterized protein</fullName>
    </submittedName>
</protein>
<dbReference type="AlphaFoldDB" id="J0D3C2"/>
<accession>J0D3C2</accession>
<keyword evidence="2" id="KW-1185">Reference proteome</keyword>
<organism evidence="1 2">
    <name type="scientific">Auricularia subglabra (strain TFB-10046 / SS5)</name>
    <name type="common">White-rot fungus</name>
    <name type="synonym">Auricularia delicata (strain TFB10046)</name>
    <dbReference type="NCBI Taxonomy" id="717982"/>
    <lineage>
        <taxon>Eukaryota</taxon>
        <taxon>Fungi</taxon>
        <taxon>Dikarya</taxon>
        <taxon>Basidiomycota</taxon>
        <taxon>Agaricomycotina</taxon>
        <taxon>Agaricomycetes</taxon>
        <taxon>Auriculariales</taxon>
        <taxon>Auriculariaceae</taxon>
        <taxon>Auricularia</taxon>
    </lineage>
</organism>
<name>J0D3C2_AURST</name>
<proteinExistence type="predicted"/>
<dbReference type="InParanoid" id="J0D3C2"/>
<evidence type="ECO:0000313" key="1">
    <source>
        <dbReference type="EMBL" id="EJD33177.1"/>
    </source>
</evidence>
<evidence type="ECO:0000313" key="2">
    <source>
        <dbReference type="Proteomes" id="UP000006514"/>
    </source>
</evidence>
<dbReference type="Proteomes" id="UP000006514">
    <property type="component" value="Unassembled WGS sequence"/>
</dbReference>
<dbReference type="EMBL" id="JH688388">
    <property type="protein sequence ID" value="EJD33177.1"/>
    <property type="molecule type" value="Genomic_DNA"/>
</dbReference>
<gene>
    <name evidence="1" type="ORF">AURDEDRAFT_189095</name>
</gene>
<reference evidence="2" key="1">
    <citation type="journal article" date="2012" name="Science">
        <title>The Paleozoic origin of enzymatic lignin decomposition reconstructed from 31 fungal genomes.</title>
        <authorList>
            <person name="Floudas D."/>
            <person name="Binder M."/>
            <person name="Riley R."/>
            <person name="Barry K."/>
            <person name="Blanchette R.A."/>
            <person name="Henrissat B."/>
            <person name="Martinez A.T."/>
            <person name="Otillar R."/>
            <person name="Spatafora J.W."/>
            <person name="Yadav J.S."/>
            <person name="Aerts A."/>
            <person name="Benoit I."/>
            <person name="Boyd A."/>
            <person name="Carlson A."/>
            <person name="Copeland A."/>
            <person name="Coutinho P.M."/>
            <person name="de Vries R.P."/>
            <person name="Ferreira P."/>
            <person name="Findley K."/>
            <person name="Foster B."/>
            <person name="Gaskell J."/>
            <person name="Glotzer D."/>
            <person name="Gorecki P."/>
            <person name="Heitman J."/>
            <person name="Hesse C."/>
            <person name="Hori C."/>
            <person name="Igarashi K."/>
            <person name="Jurgens J.A."/>
            <person name="Kallen N."/>
            <person name="Kersten P."/>
            <person name="Kohler A."/>
            <person name="Kuees U."/>
            <person name="Kumar T.K.A."/>
            <person name="Kuo A."/>
            <person name="LaButti K."/>
            <person name="Larrondo L.F."/>
            <person name="Lindquist E."/>
            <person name="Ling A."/>
            <person name="Lombard V."/>
            <person name="Lucas S."/>
            <person name="Lundell T."/>
            <person name="Martin R."/>
            <person name="McLaughlin D.J."/>
            <person name="Morgenstern I."/>
            <person name="Morin E."/>
            <person name="Murat C."/>
            <person name="Nagy L.G."/>
            <person name="Nolan M."/>
            <person name="Ohm R.A."/>
            <person name="Patyshakuliyeva A."/>
            <person name="Rokas A."/>
            <person name="Ruiz-Duenas F.J."/>
            <person name="Sabat G."/>
            <person name="Salamov A."/>
            <person name="Samejima M."/>
            <person name="Schmutz J."/>
            <person name="Slot J.C."/>
            <person name="St John F."/>
            <person name="Stenlid J."/>
            <person name="Sun H."/>
            <person name="Sun S."/>
            <person name="Syed K."/>
            <person name="Tsang A."/>
            <person name="Wiebenga A."/>
            <person name="Young D."/>
            <person name="Pisabarro A."/>
            <person name="Eastwood D.C."/>
            <person name="Martin F."/>
            <person name="Cullen D."/>
            <person name="Grigoriev I.V."/>
            <person name="Hibbett D.S."/>
        </authorList>
    </citation>
    <scope>NUCLEOTIDE SEQUENCE [LARGE SCALE GENOMIC DNA]</scope>
    <source>
        <strain evidence="2">TFB10046</strain>
    </source>
</reference>
<sequence>MHSIFAFAPLLQQCAYDTRAIIEGGTDVPNSAIVRASGGPFIAKLSSSPGLAAEAHSKDPTTVVQAQEKAYAEVDPSRVGVRAQMRGLLLSDWVKRKCSADWVIRMRMGEFTERYARAGEGTARTDAASEYVPQTMEDMQHYGDGGLHSMDDLMCGGALPGLSKFDRYNDQYEDPKEAFKDDGLVVKEVNNTAEEVPTSRARRWSVMFVSSNRWCFPLIEKVTICIPIFEICSTVTV</sequence>
<dbReference type="KEGG" id="adl:AURDEDRAFT_189095"/>